<dbReference type="SUPFAM" id="SSF53474">
    <property type="entry name" value="alpha/beta-Hydrolases"/>
    <property type="match status" value="1"/>
</dbReference>
<name>A0A1G9IZP1_9BACL</name>
<accession>A0A1G9IZP1</accession>
<dbReference type="InterPro" id="IPR000073">
    <property type="entry name" value="AB_hydrolase_1"/>
</dbReference>
<proteinExistence type="predicted"/>
<dbReference type="OrthoDB" id="9773293at2"/>
<organism evidence="2 3">
    <name type="scientific">Lacicoccus qingdaonensis</name>
    <dbReference type="NCBI Taxonomy" id="576118"/>
    <lineage>
        <taxon>Bacteria</taxon>
        <taxon>Bacillati</taxon>
        <taxon>Bacillota</taxon>
        <taxon>Bacilli</taxon>
        <taxon>Bacillales</taxon>
        <taxon>Salinicoccaceae</taxon>
        <taxon>Lacicoccus</taxon>
    </lineage>
</organism>
<sequence>MKLINTGDKQINVEITTHPESDVLLIFIHGLTGNYLQMHHFQNHFKSKYNTLSYDLSGRGDSTLQNDPADIQQHSKDLLEIIDSLEHDNIVLAGYSMGGYIAVDVAGRSSKVKKVVLLDGGGEADENTSSLVLPSLGRLEKTFGSREEYLEMMKKAYGTMGVEWSEIMDQVIDHEITQIDGKIHHKSDYELTKQDFESFYDFPFGEAYNRLNVPVFLIICTGVIKDGIALFSEEGYDKMLNEVKDIKSTVMDINHYEIVFNEQKNLNEQIENFLEEE</sequence>
<dbReference type="GO" id="GO:0016020">
    <property type="term" value="C:membrane"/>
    <property type="evidence" value="ECO:0007669"/>
    <property type="project" value="TreeGrafter"/>
</dbReference>
<dbReference type="STRING" id="576118.SAMN05216216_1406"/>
<reference evidence="3" key="1">
    <citation type="submission" date="2016-10" db="EMBL/GenBank/DDBJ databases">
        <authorList>
            <person name="Varghese N."/>
            <person name="Submissions S."/>
        </authorList>
    </citation>
    <scope>NUCLEOTIDE SEQUENCE [LARGE SCALE GENOMIC DNA]</scope>
    <source>
        <strain evidence="3">CGMCC 1.8895</strain>
    </source>
</reference>
<dbReference type="PANTHER" id="PTHR43798">
    <property type="entry name" value="MONOACYLGLYCEROL LIPASE"/>
    <property type="match status" value="1"/>
</dbReference>
<dbReference type="AlphaFoldDB" id="A0A1G9IZP1"/>
<dbReference type="Gene3D" id="3.40.50.1820">
    <property type="entry name" value="alpha/beta hydrolase"/>
    <property type="match status" value="1"/>
</dbReference>
<evidence type="ECO:0000313" key="2">
    <source>
        <dbReference type="EMBL" id="SDL30582.1"/>
    </source>
</evidence>
<dbReference type="EMBL" id="FNFY01000040">
    <property type="protein sequence ID" value="SDL30582.1"/>
    <property type="molecule type" value="Genomic_DNA"/>
</dbReference>
<dbReference type="Proteomes" id="UP000199008">
    <property type="component" value="Unassembled WGS sequence"/>
</dbReference>
<feature type="domain" description="AB hydrolase-1" evidence="1">
    <location>
        <begin position="24"/>
        <end position="125"/>
    </location>
</feature>
<dbReference type="InterPro" id="IPR029058">
    <property type="entry name" value="AB_hydrolase_fold"/>
</dbReference>
<gene>
    <name evidence="2" type="ORF">SAMN05216216_1406</name>
</gene>
<protein>
    <submittedName>
        <fullName evidence="2">Pimeloyl-ACP methyl ester carboxylesterase</fullName>
    </submittedName>
</protein>
<evidence type="ECO:0000259" key="1">
    <source>
        <dbReference type="Pfam" id="PF00561"/>
    </source>
</evidence>
<dbReference type="RefSeq" id="WP_092988179.1">
    <property type="nucleotide sequence ID" value="NZ_FNFY01000040.1"/>
</dbReference>
<dbReference type="InterPro" id="IPR050266">
    <property type="entry name" value="AB_hydrolase_sf"/>
</dbReference>
<dbReference type="PANTHER" id="PTHR43798:SF33">
    <property type="entry name" value="HYDROLASE, PUTATIVE (AFU_ORTHOLOGUE AFUA_2G14860)-RELATED"/>
    <property type="match status" value="1"/>
</dbReference>
<evidence type="ECO:0000313" key="3">
    <source>
        <dbReference type="Proteomes" id="UP000199008"/>
    </source>
</evidence>
<keyword evidence="3" id="KW-1185">Reference proteome</keyword>
<dbReference type="Pfam" id="PF00561">
    <property type="entry name" value="Abhydrolase_1"/>
    <property type="match status" value="1"/>
</dbReference>